<keyword evidence="7" id="KW-0274">FAD</keyword>
<comment type="catalytic activity">
    <reaction evidence="10">
        <text>L-threonyl-[protein] + FAD = FMN-L-threonyl-[protein] + AMP + H(+)</text>
        <dbReference type="Rhea" id="RHEA:36847"/>
        <dbReference type="Rhea" id="RHEA-COMP:11060"/>
        <dbReference type="Rhea" id="RHEA-COMP:11061"/>
        <dbReference type="ChEBI" id="CHEBI:15378"/>
        <dbReference type="ChEBI" id="CHEBI:30013"/>
        <dbReference type="ChEBI" id="CHEBI:57692"/>
        <dbReference type="ChEBI" id="CHEBI:74257"/>
        <dbReference type="ChEBI" id="CHEBI:456215"/>
        <dbReference type="EC" id="2.7.1.180"/>
    </reaction>
</comment>
<dbReference type="Gene3D" id="3.10.520.10">
    <property type="entry name" value="ApbE-like domains"/>
    <property type="match status" value="1"/>
</dbReference>
<evidence type="ECO:0000256" key="2">
    <source>
        <dbReference type="ARBA" id="ARBA00011955"/>
    </source>
</evidence>
<dbReference type="Pfam" id="PF02424">
    <property type="entry name" value="ApbE"/>
    <property type="match status" value="1"/>
</dbReference>
<dbReference type="Proteomes" id="UP000016638">
    <property type="component" value="Unassembled WGS sequence"/>
</dbReference>
<accession>U2V054</accession>
<dbReference type="PANTHER" id="PTHR30040">
    <property type="entry name" value="THIAMINE BIOSYNTHESIS LIPOPROTEIN APBE"/>
    <property type="match status" value="1"/>
</dbReference>
<comment type="cofactor">
    <cofactor evidence="1">
        <name>Mg(2+)</name>
        <dbReference type="ChEBI" id="CHEBI:18420"/>
    </cofactor>
</comment>
<comment type="caution">
    <text evidence="12">The sequence shown here is derived from an EMBL/GenBank/DDBJ whole genome shotgun (WGS) entry which is preliminary data.</text>
</comment>
<keyword evidence="13" id="KW-1185">Reference proteome</keyword>
<reference evidence="12 13" key="1">
    <citation type="submission" date="2013-08" db="EMBL/GenBank/DDBJ databases">
        <authorList>
            <person name="Durkin A.S."/>
            <person name="Haft D.R."/>
            <person name="McCorrison J."/>
            <person name="Torralba M."/>
            <person name="Gillis M."/>
            <person name="Haft D.H."/>
            <person name="Methe B."/>
            <person name="Sutton G."/>
            <person name="Nelson K.E."/>
        </authorList>
    </citation>
    <scope>NUCLEOTIDE SEQUENCE [LARGE SCALE GENOMIC DNA]</scope>
    <source>
        <strain evidence="12 13">F0195</strain>
    </source>
</reference>
<dbReference type="SUPFAM" id="SSF143631">
    <property type="entry name" value="ApbE-like"/>
    <property type="match status" value="1"/>
</dbReference>
<gene>
    <name evidence="12" type="ORF">HMPREF1316_0281</name>
</gene>
<keyword evidence="4" id="KW-0285">Flavoprotein</keyword>
<dbReference type="GO" id="GO:0016740">
    <property type="term" value="F:transferase activity"/>
    <property type="evidence" value="ECO:0007669"/>
    <property type="project" value="UniProtKB-KW"/>
</dbReference>
<evidence type="ECO:0000313" key="12">
    <source>
        <dbReference type="EMBL" id="ERL08732.1"/>
    </source>
</evidence>
<dbReference type="GO" id="GO:0046872">
    <property type="term" value="F:metal ion binding"/>
    <property type="evidence" value="ECO:0007669"/>
    <property type="project" value="UniProtKB-KW"/>
</dbReference>
<dbReference type="InterPro" id="IPR024932">
    <property type="entry name" value="ApbE"/>
</dbReference>
<keyword evidence="11" id="KW-0732">Signal</keyword>
<dbReference type="PROSITE" id="PS51318">
    <property type="entry name" value="TAT"/>
    <property type="match status" value="1"/>
</dbReference>
<keyword evidence="6" id="KW-0479">Metal-binding</keyword>
<evidence type="ECO:0000256" key="11">
    <source>
        <dbReference type="SAM" id="SignalP"/>
    </source>
</evidence>
<feature type="signal peptide" evidence="11">
    <location>
        <begin position="1"/>
        <end position="35"/>
    </location>
</feature>
<dbReference type="EMBL" id="AWEZ01000043">
    <property type="protein sequence ID" value="ERL08732.1"/>
    <property type="molecule type" value="Genomic_DNA"/>
</dbReference>
<evidence type="ECO:0000256" key="9">
    <source>
        <dbReference type="ARBA" id="ARBA00031306"/>
    </source>
</evidence>
<evidence type="ECO:0000256" key="8">
    <source>
        <dbReference type="ARBA" id="ARBA00022842"/>
    </source>
</evidence>
<keyword evidence="5" id="KW-0808">Transferase</keyword>
<dbReference type="STRING" id="1125712.HMPREF1316_0281"/>
<evidence type="ECO:0000256" key="6">
    <source>
        <dbReference type="ARBA" id="ARBA00022723"/>
    </source>
</evidence>
<evidence type="ECO:0000313" key="13">
    <source>
        <dbReference type="Proteomes" id="UP000016638"/>
    </source>
</evidence>
<organism evidence="12 13">
    <name type="scientific">Olsenella profusa F0195</name>
    <dbReference type="NCBI Taxonomy" id="1125712"/>
    <lineage>
        <taxon>Bacteria</taxon>
        <taxon>Bacillati</taxon>
        <taxon>Actinomycetota</taxon>
        <taxon>Coriobacteriia</taxon>
        <taxon>Coriobacteriales</taxon>
        <taxon>Atopobiaceae</taxon>
        <taxon>Olsenella</taxon>
    </lineage>
</organism>
<dbReference type="AlphaFoldDB" id="U2V054"/>
<evidence type="ECO:0000256" key="10">
    <source>
        <dbReference type="ARBA" id="ARBA00048540"/>
    </source>
</evidence>
<sequence>MTSHDGERAPRVCSRRAFLRSLALLPFAASLPACAGGLATPGAPQELQTTTFCFDTACTLRGVMTQDVLDGVVELCRTFERLLSRTIDGSDVGRINATAGTSVEVDPRTAELIRLALGYCRESDGLFDITIGSVSELWDFKGGIVPDPAQIEAALPHVDYTKVQVEGNLVTLLDADARLDLGGIAKGYIADALIAQLREAGVTSAFVNLGGNVMVMGGRPDGSP</sequence>
<dbReference type="InterPro" id="IPR003374">
    <property type="entry name" value="ApbE-like_sf"/>
</dbReference>
<protein>
    <recommendedName>
        <fullName evidence="3">FAD:protein FMN transferase</fullName>
        <ecNumber evidence="2">2.7.1.180</ecNumber>
    </recommendedName>
    <alternativeName>
        <fullName evidence="9">Flavin transferase</fullName>
    </alternativeName>
</protein>
<dbReference type="OrthoDB" id="9778595at2"/>
<proteinExistence type="predicted"/>
<keyword evidence="8" id="KW-0460">Magnesium</keyword>
<dbReference type="eggNOG" id="COG1477">
    <property type="taxonomic scope" value="Bacteria"/>
</dbReference>
<dbReference type="PATRIC" id="fig|1125712.3.peg.910"/>
<evidence type="ECO:0000256" key="7">
    <source>
        <dbReference type="ARBA" id="ARBA00022827"/>
    </source>
</evidence>
<name>U2V054_9ACTN</name>
<dbReference type="PANTHER" id="PTHR30040:SF2">
    <property type="entry name" value="FAD:PROTEIN FMN TRANSFERASE"/>
    <property type="match status" value="1"/>
</dbReference>
<dbReference type="InterPro" id="IPR006311">
    <property type="entry name" value="TAT_signal"/>
</dbReference>
<evidence type="ECO:0000256" key="4">
    <source>
        <dbReference type="ARBA" id="ARBA00022630"/>
    </source>
</evidence>
<evidence type="ECO:0000256" key="3">
    <source>
        <dbReference type="ARBA" id="ARBA00016337"/>
    </source>
</evidence>
<evidence type="ECO:0000256" key="5">
    <source>
        <dbReference type="ARBA" id="ARBA00022679"/>
    </source>
</evidence>
<feature type="chain" id="PRO_5039947871" description="FAD:protein FMN transferase" evidence="11">
    <location>
        <begin position="36"/>
        <end position="224"/>
    </location>
</feature>
<evidence type="ECO:0000256" key="1">
    <source>
        <dbReference type="ARBA" id="ARBA00001946"/>
    </source>
</evidence>
<dbReference type="EC" id="2.7.1.180" evidence="2"/>